<evidence type="ECO:0000256" key="2">
    <source>
        <dbReference type="SAM" id="SignalP"/>
    </source>
</evidence>
<reference evidence="4" key="1">
    <citation type="journal article" date="2023" name="BMC Genomics">
        <title>Chromosome-level genome assemblies of Cutaneotrichosporon spp. (Trichosporonales, Basidiomycota) reveal imbalanced evolution between nucleotide sequences and chromosome synteny.</title>
        <authorList>
            <person name="Kobayashi Y."/>
            <person name="Kayamori A."/>
            <person name="Aoki K."/>
            <person name="Shiwa Y."/>
            <person name="Matsutani M."/>
            <person name="Fujita N."/>
            <person name="Sugita T."/>
            <person name="Iwasaki W."/>
            <person name="Tanaka N."/>
            <person name="Takashima M."/>
        </authorList>
    </citation>
    <scope>NUCLEOTIDE SEQUENCE</scope>
    <source>
        <strain evidence="4">HIS019</strain>
    </source>
</reference>
<feature type="signal peptide" evidence="2">
    <location>
        <begin position="1"/>
        <end position="19"/>
    </location>
</feature>
<feature type="transmembrane region" description="Helical" evidence="1">
    <location>
        <begin position="249"/>
        <end position="271"/>
    </location>
</feature>
<feature type="domain" description="Vacuolar sorting protein Vps3844 C-terminal" evidence="3">
    <location>
        <begin position="240"/>
        <end position="283"/>
    </location>
</feature>
<organism evidence="4 5">
    <name type="scientific">Cutaneotrichosporon cavernicola</name>
    <dbReference type="NCBI Taxonomy" id="279322"/>
    <lineage>
        <taxon>Eukaryota</taxon>
        <taxon>Fungi</taxon>
        <taxon>Dikarya</taxon>
        <taxon>Basidiomycota</taxon>
        <taxon>Agaricomycotina</taxon>
        <taxon>Tremellomycetes</taxon>
        <taxon>Trichosporonales</taxon>
        <taxon>Trichosporonaceae</taxon>
        <taxon>Cutaneotrichosporon</taxon>
    </lineage>
</organism>
<dbReference type="KEGG" id="ccac:CcaHIS019_0200820"/>
<keyword evidence="5" id="KW-1185">Reference proteome</keyword>
<evidence type="ECO:0000256" key="1">
    <source>
        <dbReference type="SAM" id="Phobius"/>
    </source>
</evidence>
<dbReference type="RefSeq" id="XP_060453986.1">
    <property type="nucleotide sequence ID" value="XM_060597054.1"/>
</dbReference>
<name>A0AA48I6F9_9TREE</name>
<dbReference type="InterPro" id="IPR024382">
    <property type="entry name" value="Vps3844_C"/>
</dbReference>
<evidence type="ECO:0000313" key="5">
    <source>
        <dbReference type="Proteomes" id="UP001233271"/>
    </source>
</evidence>
<dbReference type="Pfam" id="PF12955">
    <property type="entry name" value="Vps3844_C"/>
    <property type="match status" value="1"/>
</dbReference>
<dbReference type="InterPro" id="IPR053065">
    <property type="entry name" value="Archenteron_Induction-Rel"/>
</dbReference>
<dbReference type="Proteomes" id="UP001233271">
    <property type="component" value="Chromosome 2"/>
</dbReference>
<dbReference type="GO" id="GO:0005783">
    <property type="term" value="C:endoplasmic reticulum"/>
    <property type="evidence" value="ECO:0007669"/>
    <property type="project" value="TreeGrafter"/>
</dbReference>
<dbReference type="PANTHER" id="PTHR36853">
    <property type="entry name" value="EXPRESSED PROTEIN"/>
    <property type="match status" value="1"/>
</dbReference>
<evidence type="ECO:0000313" key="4">
    <source>
        <dbReference type="EMBL" id="BEI88720.1"/>
    </source>
</evidence>
<gene>
    <name evidence="4" type="ORF">CcaverHIS019_0200820</name>
</gene>
<keyword evidence="2" id="KW-0732">Signal</keyword>
<keyword evidence="1" id="KW-0812">Transmembrane</keyword>
<dbReference type="EMBL" id="AP028213">
    <property type="protein sequence ID" value="BEI88720.1"/>
    <property type="molecule type" value="Genomic_DNA"/>
</dbReference>
<dbReference type="AlphaFoldDB" id="A0AA48I6F9"/>
<keyword evidence="1" id="KW-0472">Membrane</keyword>
<proteinExistence type="predicted"/>
<sequence>MRTHLLLLPAALAATQVYLFPAPEGQHAPMLNAEQASAVMSHHLGGDISAQDTPKDEGMWAHLVSLWDNGEKRPRVVILEGGHAQDVLPASLPSPSFYIADDAESVLEPFKTAAAEALERVSQLPIVKHLLDTLDLATSKAGQTLSRELSALVALADSLWSFTSAGWDAVCIRLDNAVEGSELWNTASRGVQAGLKSMTQPDSPPLLVIVKDAQPRFHYARQIEEPVEVAKNKSQTKPKSKGTDYSAPFVLLTGTSILLILFVIGGVALLFSIGEESLPSTLNLSVGGRKHD</sequence>
<protein>
    <recommendedName>
        <fullName evidence="3">Vacuolar sorting protein Vps3844 C-terminal domain-containing protein</fullName>
    </recommendedName>
</protein>
<dbReference type="GeneID" id="85492591"/>
<evidence type="ECO:0000259" key="3">
    <source>
        <dbReference type="Pfam" id="PF12955"/>
    </source>
</evidence>
<accession>A0AA48I6F9</accession>
<dbReference type="PANTHER" id="PTHR36853:SF1">
    <property type="entry name" value="DUF3844 DOMAIN-CONTAINING PROTEIN"/>
    <property type="match status" value="1"/>
</dbReference>
<feature type="chain" id="PRO_5041418652" description="Vacuolar sorting protein Vps3844 C-terminal domain-containing protein" evidence="2">
    <location>
        <begin position="20"/>
        <end position="292"/>
    </location>
</feature>
<keyword evidence="1" id="KW-1133">Transmembrane helix</keyword>